<dbReference type="Pfam" id="PF01812">
    <property type="entry name" value="5-FTHF_cyc-lig"/>
    <property type="match status" value="1"/>
</dbReference>
<dbReference type="InterPro" id="IPR024185">
    <property type="entry name" value="FTHF_cligase-like_sf"/>
</dbReference>
<dbReference type="EMBL" id="FQXP01000003">
    <property type="protein sequence ID" value="SHH53271.1"/>
    <property type="molecule type" value="Genomic_DNA"/>
</dbReference>
<dbReference type="GO" id="GO:0005524">
    <property type="term" value="F:ATP binding"/>
    <property type="evidence" value="ECO:0007669"/>
    <property type="project" value="UniProtKB-KW"/>
</dbReference>
<evidence type="ECO:0000256" key="2">
    <source>
        <dbReference type="ARBA" id="ARBA00022741"/>
    </source>
</evidence>
<keyword evidence="2 4" id="KW-0547">Nucleotide-binding</keyword>
<dbReference type="PANTHER" id="PTHR23407:SF1">
    <property type="entry name" value="5-FORMYLTETRAHYDROFOLATE CYCLO-LIGASE"/>
    <property type="match status" value="1"/>
</dbReference>
<dbReference type="NCBIfam" id="TIGR02727">
    <property type="entry name" value="MTHFS_bact"/>
    <property type="match status" value="1"/>
</dbReference>
<dbReference type="InterPro" id="IPR002698">
    <property type="entry name" value="FTHF_cligase"/>
</dbReference>
<dbReference type="Proteomes" id="UP000184526">
    <property type="component" value="Unassembled WGS sequence"/>
</dbReference>
<proteinExistence type="inferred from homology"/>
<feature type="binding site" evidence="4">
    <location>
        <begin position="2"/>
        <end position="6"/>
    </location>
    <ligand>
        <name>ATP</name>
        <dbReference type="ChEBI" id="CHEBI:30616"/>
    </ligand>
</feature>
<comment type="cofactor">
    <cofactor evidence="5">
        <name>Mg(2+)</name>
        <dbReference type="ChEBI" id="CHEBI:18420"/>
    </cofactor>
</comment>
<dbReference type="PANTHER" id="PTHR23407">
    <property type="entry name" value="ATPASE INHIBITOR/5-FORMYLTETRAHYDROFOLATE CYCLO-LIGASE"/>
    <property type="match status" value="1"/>
</dbReference>
<protein>
    <recommendedName>
        <fullName evidence="5">5-formyltetrahydrofolate cyclo-ligase</fullName>
        <ecNumber evidence="5">6.3.3.2</ecNumber>
    </recommendedName>
</protein>
<dbReference type="OrthoDB" id="9801938at2"/>
<dbReference type="EC" id="6.3.3.2" evidence="5"/>
<name>A0A1M5TRG2_9CLOT</name>
<dbReference type="AlphaFoldDB" id="A0A1M5TRG2"/>
<evidence type="ECO:0000313" key="7">
    <source>
        <dbReference type="Proteomes" id="UP000184526"/>
    </source>
</evidence>
<dbReference type="GO" id="GO:0030272">
    <property type="term" value="F:5-formyltetrahydrofolate cyclo-ligase activity"/>
    <property type="evidence" value="ECO:0007669"/>
    <property type="project" value="UniProtKB-EC"/>
</dbReference>
<dbReference type="STRING" id="1121306.SAMN02745196_00685"/>
<keyword evidence="5" id="KW-0479">Metal-binding</keyword>
<comment type="similarity">
    <text evidence="1 5">Belongs to the 5-formyltetrahydrofolate cyclo-ligase family.</text>
</comment>
<dbReference type="RefSeq" id="WP_072830052.1">
    <property type="nucleotide sequence ID" value="NZ_FQXP01000003.1"/>
</dbReference>
<keyword evidence="5" id="KW-0460">Magnesium</keyword>
<dbReference type="InterPro" id="IPR037171">
    <property type="entry name" value="NagB/RpiA_transferase-like"/>
</dbReference>
<feature type="binding site" evidence="4">
    <location>
        <position position="53"/>
    </location>
    <ligand>
        <name>substrate</name>
    </ligand>
</feature>
<dbReference type="PIRSF" id="PIRSF006806">
    <property type="entry name" value="FTHF_cligase"/>
    <property type="match status" value="1"/>
</dbReference>
<accession>A0A1M5TRG2</accession>
<keyword evidence="6" id="KW-0436">Ligase</keyword>
<evidence type="ECO:0000256" key="1">
    <source>
        <dbReference type="ARBA" id="ARBA00010638"/>
    </source>
</evidence>
<evidence type="ECO:0000256" key="3">
    <source>
        <dbReference type="ARBA" id="ARBA00022840"/>
    </source>
</evidence>
<comment type="catalytic activity">
    <reaction evidence="5">
        <text>(6S)-5-formyl-5,6,7,8-tetrahydrofolate + ATP = (6R)-5,10-methenyltetrahydrofolate + ADP + phosphate</text>
        <dbReference type="Rhea" id="RHEA:10488"/>
        <dbReference type="ChEBI" id="CHEBI:30616"/>
        <dbReference type="ChEBI" id="CHEBI:43474"/>
        <dbReference type="ChEBI" id="CHEBI:57455"/>
        <dbReference type="ChEBI" id="CHEBI:57457"/>
        <dbReference type="ChEBI" id="CHEBI:456216"/>
        <dbReference type="EC" id="6.3.3.2"/>
    </reaction>
</comment>
<evidence type="ECO:0000256" key="5">
    <source>
        <dbReference type="RuleBase" id="RU361279"/>
    </source>
</evidence>
<evidence type="ECO:0000256" key="4">
    <source>
        <dbReference type="PIRSR" id="PIRSR006806-1"/>
    </source>
</evidence>
<keyword evidence="7" id="KW-1185">Reference proteome</keyword>
<organism evidence="6 7">
    <name type="scientific">Clostridium collagenovorans DSM 3089</name>
    <dbReference type="NCBI Taxonomy" id="1121306"/>
    <lineage>
        <taxon>Bacteria</taxon>
        <taxon>Bacillati</taxon>
        <taxon>Bacillota</taxon>
        <taxon>Clostridia</taxon>
        <taxon>Eubacteriales</taxon>
        <taxon>Clostridiaceae</taxon>
        <taxon>Clostridium</taxon>
    </lineage>
</organism>
<reference evidence="6 7" key="1">
    <citation type="submission" date="2016-11" db="EMBL/GenBank/DDBJ databases">
        <authorList>
            <person name="Jaros S."/>
            <person name="Januszkiewicz K."/>
            <person name="Wedrychowicz H."/>
        </authorList>
    </citation>
    <scope>NUCLEOTIDE SEQUENCE [LARGE SCALE GENOMIC DNA]</scope>
    <source>
        <strain evidence="6 7">DSM 3089</strain>
    </source>
</reference>
<evidence type="ECO:0000313" key="6">
    <source>
        <dbReference type="EMBL" id="SHH53271.1"/>
    </source>
</evidence>
<dbReference type="GO" id="GO:0009396">
    <property type="term" value="P:folic acid-containing compound biosynthetic process"/>
    <property type="evidence" value="ECO:0007669"/>
    <property type="project" value="TreeGrafter"/>
</dbReference>
<dbReference type="Gene3D" id="3.40.50.10420">
    <property type="entry name" value="NagB/RpiA/CoA transferase-like"/>
    <property type="match status" value="1"/>
</dbReference>
<dbReference type="SUPFAM" id="SSF100950">
    <property type="entry name" value="NagB/RpiA/CoA transferase-like"/>
    <property type="match status" value="1"/>
</dbReference>
<feature type="binding site" evidence="4">
    <location>
        <begin position="133"/>
        <end position="141"/>
    </location>
    <ligand>
        <name>ATP</name>
        <dbReference type="ChEBI" id="CHEBI:30616"/>
    </ligand>
</feature>
<sequence>MKDFLRKELREKRHKLSVKEVANKSSYIEIQLDKIISKLNVKNIMLYYSFKNEVSTEKYITKLLNSDFNVILPYSQISTKAIIPYLIKNLKEDLSKSSFGILEPNININSVFPIDKIEVVVIPGIAFDIQGNRMGFGAGFYDRFLIKNENMIKIAICYDFQLLNSIPNEPHDVKMDIIITEERVLILNNNIKTLLID</sequence>
<keyword evidence="3 4" id="KW-0067">ATP-binding</keyword>
<dbReference type="GO" id="GO:0035999">
    <property type="term" value="P:tetrahydrofolate interconversion"/>
    <property type="evidence" value="ECO:0007669"/>
    <property type="project" value="TreeGrafter"/>
</dbReference>
<dbReference type="GO" id="GO:0046872">
    <property type="term" value="F:metal ion binding"/>
    <property type="evidence" value="ECO:0007669"/>
    <property type="project" value="UniProtKB-KW"/>
</dbReference>
<gene>
    <name evidence="6" type="ORF">SAMN02745196_00685</name>
</gene>